<reference evidence="27" key="1">
    <citation type="submission" date="2012-11" db="EMBL/GenBank/DDBJ databases">
        <authorList>
            <person name="Lucero-Rivera Y.E."/>
            <person name="Tovar-Ramirez D."/>
        </authorList>
    </citation>
    <scope>NUCLEOTIDE SEQUENCE [LARGE SCALE GENOMIC DNA]</scope>
    <source>
        <strain evidence="27">Araruama</strain>
    </source>
</reference>
<comment type="catalytic activity">
    <reaction evidence="21">
        <text>(6R)-5,10-methylenetetrahydrofolyl-(gamma-L-Glu)(n) + L-glutamate + ATP = (6R)-5,10-methylenetetrahydrofolyl-(gamma-L-Glu)(n+1) + ADP + phosphate + H(+)</text>
        <dbReference type="Rhea" id="RHEA:51912"/>
        <dbReference type="Rhea" id="RHEA-COMP:13257"/>
        <dbReference type="Rhea" id="RHEA-COMP:13258"/>
        <dbReference type="ChEBI" id="CHEBI:15378"/>
        <dbReference type="ChEBI" id="CHEBI:29985"/>
        <dbReference type="ChEBI" id="CHEBI:30616"/>
        <dbReference type="ChEBI" id="CHEBI:43474"/>
        <dbReference type="ChEBI" id="CHEBI:136572"/>
        <dbReference type="ChEBI" id="CHEBI:456216"/>
        <dbReference type="EC" id="6.3.2.17"/>
    </reaction>
</comment>
<evidence type="ECO:0000256" key="3">
    <source>
        <dbReference type="ARBA" id="ARBA00004799"/>
    </source>
</evidence>
<dbReference type="UniPathway" id="UPA00077">
    <property type="reaction ID" value="UER00157"/>
</dbReference>
<dbReference type="PROSITE" id="PS01011">
    <property type="entry name" value="FOLYLPOLYGLU_SYNT_1"/>
    <property type="match status" value="1"/>
</dbReference>
<dbReference type="SUPFAM" id="SSF53623">
    <property type="entry name" value="MurD-like peptide ligases, catalytic domain"/>
    <property type="match status" value="1"/>
</dbReference>
<feature type="domain" description="Mur ligase C-terminal" evidence="24">
    <location>
        <begin position="285"/>
        <end position="404"/>
    </location>
</feature>
<evidence type="ECO:0000259" key="25">
    <source>
        <dbReference type="Pfam" id="PF08245"/>
    </source>
</evidence>
<dbReference type="InterPro" id="IPR013221">
    <property type="entry name" value="Mur_ligase_cen"/>
</dbReference>
<dbReference type="Gene3D" id="3.40.1190.10">
    <property type="entry name" value="Mur-like, catalytic domain"/>
    <property type="match status" value="1"/>
</dbReference>
<dbReference type="EC" id="6.3.2.17" evidence="8"/>
<comment type="subunit">
    <text evidence="6">Monomer.</text>
</comment>
<keyword evidence="13 23" id="KW-0067">ATP-binding</keyword>
<comment type="pathway">
    <text evidence="4">Cofactor biosynthesis; tetrahydrofolylpolyglutamate biosynthesis.</text>
</comment>
<dbReference type="SUPFAM" id="SSF53244">
    <property type="entry name" value="MurD-like peptide ligases, peptide-binding domain"/>
    <property type="match status" value="1"/>
</dbReference>
<dbReference type="InterPro" id="IPR018109">
    <property type="entry name" value="Folylpolyglutamate_synth_CS"/>
</dbReference>
<dbReference type="Pfam" id="PF08245">
    <property type="entry name" value="Mur_ligase_M"/>
    <property type="match status" value="1"/>
</dbReference>
<organism evidence="26 27">
    <name type="scientific">Candidatus Magnetoglobus multicellularis str. Araruama</name>
    <dbReference type="NCBI Taxonomy" id="890399"/>
    <lineage>
        <taxon>Bacteria</taxon>
        <taxon>Pseudomonadati</taxon>
        <taxon>Thermodesulfobacteriota</taxon>
        <taxon>Desulfobacteria</taxon>
        <taxon>Desulfobacterales</taxon>
        <taxon>Desulfobacteraceae</taxon>
        <taxon>Candidatus Magnetoglobus</taxon>
    </lineage>
</organism>
<evidence type="ECO:0000256" key="20">
    <source>
        <dbReference type="ARBA" id="ARBA00047808"/>
    </source>
</evidence>
<comment type="function">
    <text evidence="2">Functions in two distinct reactions of the de novo folate biosynthetic pathway. Catalyzes the addition of a glutamate residue to dihydropteroate (7,8-dihydropteroate or H2Pte) to form dihydrofolate (7,8-dihydrofolate monoglutamate or H2Pte-Glu). Also catalyzes successive additions of L-glutamate to tetrahydrofolate or 10-formyltetrahydrofolate or 5,10-methylenetetrahydrofolate, leading to folylpolyglutamate derivatives.</text>
</comment>
<keyword evidence="11" id="KW-0479">Metal-binding</keyword>
<dbReference type="GO" id="GO:0046872">
    <property type="term" value="F:metal ion binding"/>
    <property type="evidence" value="ECO:0007669"/>
    <property type="project" value="UniProtKB-KW"/>
</dbReference>
<name>A0A1V1P6K3_9BACT</name>
<accession>A0A1V1P6K3</accession>
<comment type="caution">
    <text evidence="26">The sequence shown here is derived from an EMBL/GenBank/DDBJ whole genome shotgun (WGS) entry which is preliminary data.</text>
</comment>
<keyword evidence="14" id="KW-0460">Magnesium</keyword>
<dbReference type="InterPro" id="IPR001645">
    <property type="entry name" value="Folylpolyglutamate_synth"/>
</dbReference>
<evidence type="ECO:0000256" key="10">
    <source>
        <dbReference type="ARBA" id="ARBA00022598"/>
    </source>
</evidence>
<dbReference type="InterPro" id="IPR036615">
    <property type="entry name" value="Mur_ligase_C_dom_sf"/>
</dbReference>
<comment type="cofactor">
    <cofactor evidence="1">
        <name>Mg(2+)</name>
        <dbReference type="ChEBI" id="CHEBI:18420"/>
    </cofactor>
</comment>
<evidence type="ECO:0000256" key="13">
    <source>
        <dbReference type="ARBA" id="ARBA00022840"/>
    </source>
</evidence>
<dbReference type="FunFam" id="3.40.1190.10:FF:000004">
    <property type="entry name" value="Dihydrofolate synthase/folylpolyglutamate synthase"/>
    <property type="match status" value="1"/>
</dbReference>
<dbReference type="AlphaFoldDB" id="A0A1V1P6K3"/>
<evidence type="ECO:0000256" key="5">
    <source>
        <dbReference type="ARBA" id="ARBA00008276"/>
    </source>
</evidence>
<dbReference type="PANTHER" id="PTHR11136:SF0">
    <property type="entry name" value="DIHYDROFOLATE SYNTHETASE-RELATED"/>
    <property type="match status" value="1"/>
</dbReference>
<dbReference type="GO" id="GO:0005524">
    <property type="term" value="F:ATP binding"/>
    <property type="evidence" value="ECO:0007669"/>
    <property type="project" value="UniProtKB-KW"/>
</dbReference>
<evidence type="ECO:0000313" key="27">
    <source>
        <dbReference type="Proteomes" id="UP000189670"/>
    </source>
</evidence>
<evidence type="ECO:0000256" key="6">
    <source>
        <dbReference type="ARBA" id="ARBA00011245"/>
    </source>
</evidence>
<evidence type="ECO:0000256" key="9">
    <source>
        <dbReference type="ARBA" id="ARBA00019357"/>
    </source>
</evidence>
<dbReference type="PROSITE" id="PS01012">
    <property type="entry name" value="FOLYLPOLYGLU_SYNT_2"/>
    <property type="match status" value="1"/>
</dbReference>
<gene>
    <name evidence="26" type="ORF">OMM_03263</name>
</gene>
<dbReference type="NCBIfam" id="TIGR01499">
    <property type="entry name" value="folC"/>
    <property type="match status" value="1"/>
</dbReference>
<dbReference type="Proteomes" id="UP000189670">
    <property type="component" value="Unassembled WGS sequence"/>
</dbReference>
<evidence type="ECO:0000313" key="26">
    <source>
        <dbReference type="EMBL" id="ETR70414.1"/>
    </source>
</evidence>
<dbReference type="GO" id="GO:0005737">
    <property type="term" value="C:cytoplasm"/>
    <property type="evidence" value="ECO:0007669"/>
    <property type="project" value="TreeGrafter"/>
</dbReference>
<dbReference type="InterPro" id="IPR004101">
    <property type="entry name" value="Mur_ligase_C"/>
</dbReference>
<keyword evidence="10 23" id="KW-0436">Ligase</keyword>
<dbReference type="GO" id="GO:0046654">
    <property type="term" value="P:tetrahydrofolate biosynthetic process"/>
    <property type="evidence" value="ECO:0007669"/>
    <property type="project" value="UniProtKB-UniPathway"/>
</dbReference>
<dbReference type="EC" id="6.3.2.12" evidence="7"/>
<evidence type="ECO:0000259" key="24">
    <source>
        <dbReference type="Pfam" id="PF02875"/>
    </source>
</evidence>
<dbReference type="Pfam" id="PF02875">
    <property type="entry name" value="Mur_ligase_C"/>
    <property type="match status" value="1"/>
</dbReference>
<dbReference type="EMBL" id="ATBP01000428">
    <property type="protein sequence ID" value="ETR70414.1"/>
    <property type="molecule type" value="Genomic_DNA"/>
</dbReference>
<evidence type="ECO:0000256" key="14">
    <source>
        <dbReference type="ARBA" id="ARBA00022842"/>
    </source>
</evidence>
<dbReference type="Gene3D" id="3.90.190.20">
    <property type="entry name" value="Mur ligase, C-terminal domain"/>
    <property type="match status" value="1"/>
</dbReference>
<evidence type="ECO:0000256" key="8">
    <source>
        <dbReference type="ARBA" id="ARBA00013025"/>
    </source>
</evidence>
<evidence type="ECO:0000256" key="21">
    <source>
        <dbReference type="ARBA" id="ARBA00049035"/>
    </source>
</evidence>
<evidence type="ECO:0000256" key="15">
    <source>
        <dbReference type="ARBA" id="ARBA00022909"/>
    </source>
</evidence>
<evidence type="ECO:0000256" key="1">
    <source>
        <dbReference type="ARBA" id="ARBA00001946"/>
    </source>
</evidence>
<evidence type="ECO:0000256" key="18">
    <source>
        <dbReference type="ARBA" id="ARBA00032510"/>
    </source>
</evidence>
<evidence type="ECO:0000256" key="7">
    <source>
        <dbReference type="ARBA" id="ARBA00013023"/>
    </source>
</evidence>
<protein>
    <recommendedName>
        <fullName evidence="9">Dihydrofolate synthase/folylpolyglutamate synthase</fullName>
        <ecNumber evidence="7">6.3.2.12</ecNumber>
        <ecNumber evidence="8">6.3.2.17</ecNumber>
    </recommendedName>
    <alternativeName>
        <fullName evidence="18">Folylpoly-gamma-glutamate synthetase-dihydrofolate synthetase</fullName>
    </alternativeName>
    <alternativeName>
        <fullName evidence="16">Folylpolyglutamate synthetase</fullName>
    </alternativeName>
    <alternativeName>
        <fullName evidence="17">Tetrahydrofolylpolyglutamate synthase</fullName>
    </alternativeName>
</protein>
<dbReference type="InterPro" id="IPR036565">
    <property type="entry name" value="Mur-like_cat_sf"/>
</dbReference>
<evidence type="ECO:0000256" key="2">
    <source>
        <dbReference type="ARBA" id="ARBA00002714"/>
    </source>
</evidence>
<keyword evidence="15" id="KW-0289">Folate biosynthesis</keyword>
<evidence type="ECO:0000256" key="17">
    <source>
        <dbReference type="ARBA" id="ARBA00030592"/>
    </source>
</evidence>
<comment type="pathway">
    <text evidence="3">Cofactor biosynthesis; tetrahydrofolate biosynthesis; 7,8-dihydrofolate from 2-amino-4-hydroxy-6-hydroxymethyl-7,8-dihydropteridine diphosphate and 4-aminobenzoate: step 2/2.</text>
</comment>
<feature type="domain" description="Mur ligase central" evidence="25">
    <location>
        <begin position="44"/>
        <end position="260"/>
    </location>
</feature>
<proteinExistence type="inferred from homology"/>
<evidence type="ECO:0000256" key="4">
    <source>
        <dbReference type="ARBA" id="ARBA00005150"/>
    </source>
</evidence>
<evidence type="ECO:0000256" key="22">
    <source>
        <dbReference type="ARBA" id="ARBA00049161"/>
    </source>
</evidence>
<evidence type="ECO:0000256" key="12">
    <source>
        <dbReference type="ARBA" id="ARBA00022741"/>
    </source>
</evidence>
<comment type="catalytic activity">
    <reaction evidence="20">
        <text>10-formyltetrahydrofolyl-(gamma-L-Glu)(n) + L-glutamate + ATP = 10-formyltetrahydrofolyl-(gamma-L-Glu)(n+1) + ADP + phosphate + H(+)</text>
        <dbReference type="Rhea" id="RHEA:51904"/>
        <dbReference type="Rhea" id="RHEA-COMP:13088"/>
        <dbReference type="Rhea" id="RHEA-COMP:14300"/>
        <dbReference type="ChEBI" id="CHEBI:15378"/>
        <dbReference type="ChEBI" id="CHEBI:29985"/>
        <dbReference type="ChEBI" id="CHEBI:30616"/>
        <dbReference type="ChEBI" id="CHEBI:43474"/>
        <dbReference type="ChEBI" id="CHEBI:134413"/>
        <dbReference type="ChEBI" id="CHEBI:456216"/>
        <dbReference type="EC" id="6.3.2.17"/>
    </reaction>
</comment>
<comment type="catalytic activity">
    <reaction evidence="22">
        <text>7,8-dihydropteroate + L-glutamate + ATP = 7,8-dihydrofolate + ADP + phosphate + H(+)</text>
        <dbReference type="Rhea" id="RHEA:23584"/>
        <dbReference type="ChEBI" id="CHEBI:15378"/>
        <dbReference type="ChEBI" id="CHEBI:17839"/>
        <dbReference type="ChEBI" id="CHEBI:29985"/>
        <dbReference type="ChEBI" id="CHEBI:30616"/>
        <dbReference type="ChEBI" id="CHEBI:43474"/>
        <dbReference type="ChEBI" id="CHEBI:57451"/>
        <dbReference type="ChEBI" id="CHEBI:456216"/>
        <dbReference type="EC" id="6.3.2.12"/>
    </reaction>
</comment>
<dbReference type="PIRSF" id="PIRSF001563">
    <property type="entry name" value="Folylpolyglu_synth"/>
    <property type="match status" value="1"/>
</dbReference>
<evidence type="ECO:0000256" key="23">
    <source>
        <dbReference type="PIRNR" id="PIRNR001563"/>
    </source>
</evidence>
<dbReference type="GO" id="GO:0004326">
    <property type="term" value="F:tetrahydrofolylpolyglutamate synthase activity"/>
    <property type="evidence" value="ECO:0007669"/>
    <property type="project" value="UniProtKB-EC"/>
</dbReference>
<evidence type="ECO:0000256" key="11">
    <source>
        <dbReference type="ARBA" id="ARBA00022723"/>
    </source>
</evidence>
<dbReference type="GO" id="GO:0046656">
    <property type="term" value="P:folic acid biosynthetic process"/>
    <property type="evidence" value="ECO:0007669"/>
    <property type="project" value="UniProtKB-KW"/>
</dbReference>
<dbReference type="GO" id="GO:0008841">
    <property type="term" value="F:dihydrofolate synthase activity"/>
    <property type="evidence" value="ECO:0007669"/>
    <property type="project" value="UniProtKB-EC"/>
</dbReference>
<dbReference type="PANTHER" id="PTHR11136">
    <property type="entry name" value="FOLYLPOLYGLUTAMATE SYNTHASE-RELATED"/>
    <property type="match status" value="1"/>
</dbReference>
<comment type="similarity">
    <text evidence="5 23">Belongs to the folylpolyglutamate synthase family.</text>
</comment>
<evidence type="ECO:0000256" key="16">
    <source>
        <dbReference type="ARBA" id="ARBA00030048"/>
    </source>
</evidence>
<comment type="catalytic activity">
    <reaction evidence="19">
        <text>(6S)-5,6,7,8-tetrahydrofolyl-(gamma-L-Glu)(n) + L-glutamate + ATP = (6S)-5,6,7,8-tetrahydrofolyl-(gamma-L-Glu)(n+1) + ADP + phosphate + H(+)</text>
        <dbReference type="Rhea" id="RHEA:10580"/>
        <dbReference type="Rhea" id="RHEA-COMP:14738"/>
        <dbReference type="Rhea" id="RHEA-COMP:14740"/>
        <dbReference type="ChEBI" id="CHEBI:15378"/>
        <dbReference type="ChEBI" id="CHEBI:29985"/>
        <dbReference type="ChEBI" id="CHEBI:30616"/>
        <dbReference type="ChEBI" id="CHEBI:43474"/>
        <dbReference type="ChEBI" id="CHEBI:141005"/>
        <dbReference type="ChEBI" id="CHEBI:456216"/>
        <dbReference type="EC" id="6.3.2.17"/>
    </reaction>
</comment>
<keyword evidence="12 23" id="KW-0547">Nucleotide-binding</keyword>
<evidence type="ECO:0000256" key="19">
    <source>
        <dbReference type="ARBA" id="ARBA00047493"/>
    </source>
</evidence>
<sequence>MNYNQCLDEMYALRRFGIKLGLETIQYILGELGNPHQKFNSIHIAGTNGKGSVAAMIANILQIHGLRVGLYTSPHLIQFNERIVINGSPIDNDQVVDLYQRVKEVQKQDRELTFFEYTTAMAFCAFAESNVDIAIIETGMGGRLDATNVLSPTLTIITNVGLDHQAYLGNKLKDIAFEKAGIIKPGIPVITDIQNDNAFQIISDIANEKAAPLYQLGKEVTVRLRKNGFSYSGFRFQWLQLKCALSGYHQIKNAGLALCAYECIVGKKANWKPVHQGLKTVKWPGRLEIVSQSPLVILDGAHNAMASRQLAKYLQSILKKRDLTLIVSVLDDKPYELLLKPLLKLANSLVISQTKIDRSLDPSQIHDFAKDYLSNIEIIPDAHEAYTKTIKNADASDVICVTGSLYMVGEIKAAIDNNGKEIFLA</sequence>